<dbReference type="Pfam" id="PF09631">
    <property type="entry name" value="Sen15"/>
    <property type="match status" value="1"/>
</dbReference>
<dbReference type="InterPro" id="IPR018593">
    <property type="entry name" value="tRNA-endonuc_su_Sen15"/>
</dbReference>
<dbReference type="EMBL" id="NHYE01005420">
    <property type="protein sequence ID" value="PPQ73160.1"/>
    <property type="molecule type" value="Genomic_DNA"/>
</dbReference>
<keyword evidence="2" id="KW-0819">tRNA processing</keyword>
<gene>
    <name evidence="4" type="ORF">CVT26_014826</name>
</gene>
<evidence type="ECO:0000313" key="4">
    <source>
        <dbReference type="EMBL" id="PPQ73160.1"/>
    </source>
</evidence>
<dbReference type="FunCoup" id="A0A409W3P6">
    <property type="interactions" value="2"/>
</dbReference>
<sequence>MELHPSFPVLSPFISKYPRSSASLFQTYNDIVYAQQWQDVEVLDLESCSRGAIKGKKRDTEEMLYVVPCSLSETLSFGWLQGAFAQIFRTRSNGEEFLAAEQDSTAGANPPFIYLAITTQDASIVYYKLSQGIVKPPV</sequence>
<evidence type="ECO:0000313" key="5">
    <source>
        <dbReference type="Proteomes" id="UP000284706"/>
    </source>
</evidence>
<dbReference type="Gene3D" id="3.40.1350.10">
    <property type="match status" value="1"/>
</dbReference>
<comment type="similarity">
    <text evidence="1">Belongs to the SEN15 family.</text>
</comment>
<dbReference type="InParanoid" id="A0A409W3P6"/>
<proteinExistence type="inferred from homology"/>
<evidence type="ECO:0000256" key="1">
    <source>
        <dbReference type="ARBA" id="ARBA00006091"/>
    </source>
</evidence>
<reference evidence="4 5" key="1">
    <citation type="journal article" date="2018" name="Evol. Lett.">
        <title>Horizontal gene cluster transfer increased hallucinogenic mushroom diversity.</title>
        <authorList>
            <person name="Reynolds H.T."/>
            <person name="Vijayakumar V."/>
            <person name="Gluck-Thaler E."/>
            <person name="Korotkin H.B."/>
            <person name="Matheny P.B."/>
            <person name="Slot J.C."/>
        </authorList>
    </citation>
    <scope>NUCLEOTIDE SEQUENCE [LARGE SCALE GENOMIC DNA]</scope>
    <source>
        <strain evidence="4 5">SRW20</strain>
    </source>
</reference>
<evidence type="ECO:0000256" key="2">
    <source>
        <dbReference type="ARBA" id="ARBA00022694"/>
    </source>
</evidence>
<organism evidence="4 5">
    <name type="scientific">Gymnopilus dilepis</name>
    <dbReference type="NCBI Taxonomy" id="231916"/>
    <lineage>
        <taxon>Eukaryota</taxon>
        <taxon>Fungi</taxon>
        <taxon>Dikarya</taxon>
        <taxon>Basidiomycota</taxon>
        <taxon>Agaricomycotina</taxon>
        <taxon>Agaricomycetes</taxon>
        <taxon>Agaricomycetidae</taxon>
        <taxon>Agaricales</taxon>
        <taxon>Agaricineae</taxon>
        <taxon>Hymenogastraceae</taxon>
        <taxon>Gymnopilus</taxon>
    </lineage>
</organism>
<dbReference type="PANTHER" id="PTHR28582">
    <property type="entry name" value="TRNA-SPLICING ENDONUCLEASE SUBUNIT SEN15"/>
    <property type="match status" value="1"/>
</dbReference>
<dbReference type="OrthoDB" id="10002170at2759"/>
<keyword evidence="5" id="KW-1185">Reference proteome</keyword>
<name>A0A409W3P6_9AGAR</name>
<dbReference type="GO" id="GO:0003676">
    <property type="term" value="F:nucleic acid binding"/>
    <property type="evidence" value="ECO:0007669"/>
    <property type="project" value="InterPro"/>
</dbReference>
<dbReference type="GO" id="GO:0005634">
    <property type="term" value="C:nucleus"/>
    <property type="evidence" value="ECO:0007669"/>
    <property type="project" value="UniProtKB-ARBA"/>
</dbReference>
<dbReference type="InterPro" id="IPR036167">
    <property type="entry name" value="tRNA_intron_Endo_cat-like_sf"/>
</dbReference>
<dbReference type="Proteomes" id="UP000284706">
    <property type="component" value="Unassembled WGS sequence"/>
</dbReference>
<dbReference type="SUPFAM" id="SSF53032">
    <property type="entry name" value="tRNA-intron endonuclease catalytic domain-like"/>
    <property type="match status" value="1"/>
</dbReference>
<dbReference type="AlphaFoldDB" id="A0A409W3P6"/>
<dbReference type="InterPro" id="IPR011856">
    <property type="entry name" value="tRNA_endonuc-like_dom_sf"/>
</dbReference>
<accession>A0A409W3P6</accession>
<evidence type="ECO:0000259" key="3">
    <source>
        <dbReference type="Pfam" id="PF09631"/>
    </source>
</evidence>
<feature type="domain" description="tRNA-splicing endonuclease subunit Sen15" evidence="3">
    <location>
        <begin position="26"/>
        <end position="136"/>
    </location>
</feature>
<dbReference type="STRING" id="231916.A0A409W3P6"/>
<protein>
    <recommendedName>
        <fullName evidence="3">tRNA-splicing endonuclease subunit Sen15 domain-containing protein</fullName>
    </recommendedName>
</protein>
<dbReference type="GO" id="GO:0006388">
    <property type="term" value="P:tRNA splicing, via endonucleolytic cleavage and ligation"/>
    <property type="evidence" value="ECO:0007669"/>
    <property type="project" value="InterPro"/>
</dbReference>
<comment type="caution">
    <text evidence="4">The sequence shown here is derived from an EMBL/GenBank/DDBJ whole genome shotgun (WGS) entry which is preliminary data.</text>
</comment>
<dbReference type="PANTHER" id="PTHR28582:SF1">
    <property type="entry name" value="TRNA-SPLICING ENDONUCLEASE SUBUNIT SEN15"/>
    <property type="match status" value="1"/>
</dbReference>